<keyword evidence="3" id="KW-1185">Reference proteome</keyword>
<evidence type="ECO:0008006" key="4">
    <source>
        <dbReference type="Google" id="ProtNLM"/>
    </source>
</evidence>
<proteinExistence type="predicted"/>
<gene>
    <name evidence="2" type="ORF">HNR12_003217</name>
</gene>
<comment type="caution">
    <text evidence="2">The sequence shown here is derived from an EMBL/GenBank/DDBJ whole genome shotgun (WGS) entry which is preliminary data.</text>
</comment>
<name>A0A853BPM4_9ACTN</name>
<accession>A0A853BPM4</accession>
<dbReference type="AlphaFoldDB" id="A0A853BPM4"/>
<keyword evidence="1" id="KW-0732">Signal</keyword>
<evidence type="ECO:0000313" key="2">
    <source>
        <dbReference type="EMBL" id="NYI96940.1"/>
    </source>
</evidence>
<feature type="signal peptide" evidence="1">
    <location>
        <begin position="1"/>
        <end position="31"/>
    </location>
</feature>
<dbReference type="Proteomes" id="UP000575985">
    <property type="component" value="Unassembled WGS sequence"/>
</dbReference>
<evidence type="ECO:0000256" key="1">
    <source>
        <dbReference type="SAM" id="SignalP"/>
    </source>
</evidence>
<sequence length="376" mass="37166">MFQFARSSAKAALVAVGAAGFVAFGAGVAGADVTGAMSATDSLPVTDSPAVVGLPAGLGGTVTHLAENADLATALPAPGTENVATPLGDMSHVGPQVQRHLDTTQGHVDRVGRLVGTGGATLPQTAPLPGESELPTAQTLPAADVVPDSRGPLPLPQATELLPAVHGVTGTVHSTANQLLHEGGTLPLSHEVHRTAELPGLPVNGVNGTVHSTANRLLPAGGTLPMSNEVPGTREVPVAVDGTPAEIAGAATGLAVERTVGTLLPRTTEQTRELAAQLPELPEPSTAAVTDALPEVPVTLDAQGGDLGALEEAGVPGAAEVNQGVETVNQQAPSVEEVAQQVDTEQAVADVVESAGTGAGATGVVDAAQGVGLPTI</sequence>
<reference evidence="2 3" key="1">
    <citation type="submission" date="2020-07" db="EMBL/GenBank/DDBJ databases">
        <title>Sequencing the genomes of 1000 actinobacteria strains.</title>
        <authorList>
            <person name="Klenk H.-P."/>
        </authorList>
    </citation>
    <scope>NUCLEOTIDE SEQUENCE [LARGE SCALE GENOMIC DNA]</scope>
    <source>
        <strain evidence="2 3">DSM 45927</strain>
    </source>
</reference>
<evidence type="ECO:0000313" key="3">
    <source>
        <dbReference type="Proteomes" id="UP000575985"/>
    </source>
</evidence>
<dbReference type="EMBL" id="JACCFO010000001">
    <property type="protein sequence ID" value="NYI96940.1"/>
    <property type="molecule type" value="Genomic_DNA"/>
</dbReference>
<dbReference type="RefSeq" id="WP_179768215.1">
    <property type="nucleotide sequence ID" value="NZ_JACCFO010000001.1"/>
</dbReference>
<protein>
    <recommendedName>
        <fullName evidence="4">Secreted protein</fullName>
    </recommendedName>
</protein>
<organism evidence="2 3">
    <name type="scientific">Streptomonospora nanhaiensis</name>
    <dbReference type="NCBI Taxonomy" id="1323731"/>
    <lineage>
        <taxon>Bacteria</taxon>
        <taxon>Bacillati</taxon>
        <taxon>Actinomycetota</taxon>
        <taxon>Actinomycetes</taxon>
        <taxon>Streptosporangiales</taxon>
        <taxon>Nocardiopsidaceae</taxon>
        <taxon>Streptomonospora</taxon>
    </lineage>
</organism>
<feature type="chain" id="PRO_5032566570" description="Secreted protein" evidence="1">
    <location>
        <begin position="32"/>
        <end position="376"/>
    </location>
</feature>